<sequence length="229" mass="25666">MEGVSILKKKALFVTLIGASLLTSPAYAGNYTNSDPNANSGYNRTVAKQYAETYAVYPNSAYFDYTDAGGDCTNFISQVLFHGGLTENKVFSAGGILSGDIRSWYYDGADIPLRSKSWTGAHEFRYHWGNVNGNGFNRAYQYKVYTYAEAYNNFNTIYTDLWPGDIVQYVRSDGLTYHTQVVHGFSSSDLLVAQHTTNKKNSYLKQTLAGYAYSDGWLVTYRIKQATNY</sequence>
<keyword evidence="1" id="KW-0732">Signal</keyword>
<dbReference type="KEGG" id="tum:CBW65_18145"/>
<dbReference type="Proteomes" id="UP000195437">
    <property type="component" value="Chromosome"/>
</dbReference>
<dbReference type="EMBL" id="CP021434">
    <property type="protein sequence ID" value="ARU62682.1"/>
    <property type="molecule type" value="Genomic_DNA"/>
</dbReference>
<gene>
    <name evidence="3" type="ORF">CBW65_18145</name>
</gene>
<evidence type="ECO:0000256" key="1">
    <source>
        <dbReference type="SAM" id="SignalP"/>
    </source>
</evidence>
<dbReference type="Pfam" id="PF12671">
    <property type="entry name" value="Amidase_6"/>
    <property type="match status" value="1"/>
</dbReference>
<dbReference type="PANTHER" id="PTHR40032">
    <property type="entry name" value="EXPORTED PROTEIN-RELATED"/>
    <property type="match status" value="1"/>
</dbReference>
<organism evidence="3 4">
    <name type="scientific">Tumebacillus avium</name>
    <dbReference type="NCBI Taxonomy" id="1903704"/>
    <lineage>
        <taxon>Bacteria</taxon>
        <taxon>Bacillati</taxon>
        <taxon>Bacillota</taxon>
        <taxon>Bacilli</taxon>
        <taxon>Bacillales</taxon>
        <taxon>Alicyclobacillaceae</taxon>
        <taxon>Tumebacillus</taxon>
    </lineage>
</organism>
<keyword evidence="4" id="KW-1185">Reference proteome</keyword>
<feature type="domain" description="Putative amidase" evidence="2">
    <location>
        <begin position="42"/>
        <end position="207"/>
    </location>
</feature>
<evidence type="ECO:0000313" key="4">
    <source>
        <dbReference type="Proteomes" id="UP000195437"/>
    </source>
</evidence>
<feature type="signal peptide" evidence="1">
    <location>
        <begin position="1"/>
        <end position="28"/>
    </location>
</feature>
<feature type="chain" id="PRO_5012282027" description="Putative amidase domain-containing protein" evidence="1">
    <location>
        <begin position="29"/>
        <end position="229"/>
    </location>
</feature>
<evidence type="ECO:0000313" key="3">
    <source>
        <dbReference type="EMBL" id="ARU62682.1"/>
    </source>
</evidence>
<dbReference type="PANTHER" id="PTHR40032:SF1">
    <property type="entry name" value="EXPORTED PROTEIN"/>
    <property type="match status" value="1"/>
</dbReference>
<accession>A0A1Y0IPZ7</accession>
<proteinExistence type="predicted"/>
<protein>
    <recommendedName>
        <fullName evidence="2">Putative amidase domain-containing protein</fullName>
    </recommendedName>
</protein>
<name>A0A1Y0IPZ7_9BACL</name>
<dbReference type="InterPro" id="IPR024301">
    <property type="entry name" value="Amidase_6"/>
</dbReference>
<reference evidence="4" key="1">
    <citation type="submission" date="2017-05" db="EMBL/GenBank/DDBJ databases">
        <authorList>
            <person name="Sung H."/>
        </authorList>
    </citation>
    <scope>NUCLEOTIDE SEQUENCE [LARGE SCALE GENOMIC DNA]</scope>
    <source>
        <strain evidence="4">AR23208</strain>
    </source>
</reference>
<evidence type="ECO:0000259" key="2">
    <source>
        <dbReference type="Pfam" id="PF12671"/>
    </source>
</evidence>
<dbReference type="AlphaFoldDB" id="A0A1Y0IPZ7"/>